<dbReference type="Proteomes" id="UP000439903">
    <property type="component" value="Unassembled WGS sequence"/>
</dbReference>
<dbReference type="OrthoDB" id="2408011at2759"/>
<keyword evidence="2" id="KW-0540">Nuclease</keyword>
<feature type="compositionally biased region" description="Basic and acidic residues" evidence="1">
    <location>
        <begin position="1"/>
        <end position="16"/>
    </location>
</feature>
<keyword evidence="2" id="KW-0255">Endonuclease</keyword>
<proteinExistence type="predicted"/>
<feature type="compositionally biased region" description="Acidic residues" evidence="1">
    <location>
        <begin position="18"/>
        <end position="37"/>
    </location>
</feature>
<sequence length="167" mass="19511">MVDEFDKLYNSDRQSESDVSDLEWGDEEDSGWDDTENTETEIKIYQKLKELKLVWKNDNQLEKVKRGLYMKGNVPKSTYYDKYRPNGVFTKAAIGTKKITSFFTNSQLLEPCELENTPSDSESESESYVYKINKKANDLKLQLEQNHNKLTVKEYNDKRAILNILVC</sequence>
<dbReference type="AlphaFoldDB" id="A0A8H4AJE6"/>
<comment type="caution">
    <text evidence="2">The sequence shown here is derived from an EMBL/GenBank/DDBJ whole genome shotgun (WGS) entry which is preliminary data.</text>
</comment>
<protein>
    <submittedName>
        <fullName evidence="2">Dde family endonuclease</fullName>
    </submittedName>
</protein>
<evidence type="ECO:0000256" key="1">
    <source>
        <dbReference type="SAM" id="MobiDB-lite"/>
    </source>
</evidence>
<reference evidence="2 3" key="1">
    <citation type="journal article" date="2019" name="Environ. Microbiol.">
        <title>At the nexus of three kingdoms: the genome of the mycorrhizal fungus Gigaspora margarita provides insights into plant, endobacterial and fungal interactions.</title>
        <authorList>
            <person name="Venice F."/>
            <person name="Ghignone S."/>
            <person name="Salvioli di Fossalunga A."/>
            <person name="Amselem J."/>
            <person name="Novero M."/>
            <person name="Xianan X."/>
            <person name="Sedzielewska Toro K."/>
            <person name="Morin E."/>
            <person name="Lipzen A."/>
            <person name="Grigoriev I.V."/>
            <person name="Henrissat B."/>
            <person name="Martin F.M."/>
            <person name="Bonfante P."/>
        </authorList>
    </citation>
    <scope>NUCLEOTIDE SEQUENCE [LARGE SCALE GENOMIC DNA]</scope>
    <source>
        <strain evidence="2 3">BEG34</strain>
    </source>
</reference>
<keyword evidence="3" id="KW-1185">Reference proteome</keyword>
<name>A0A8H4AJE6_GIGMA</name>
<feature type="region of interest" description="Disordered" evidence="1">
    <location>
        <begin position="1"/>
        <end position="37"/>
    </location>
</feature>
<dbReference type="EMBL" id="WTPW01000528">
    <property type="protein sequence ID" value="KAF0501960.1"/>
    <property type="molecule type" value="Genomic_DNA"/>
</dbReference>
<organism evidence="2 3">
    <name type="scientific">Gigaspora margarita</name>
    <dbReference type="NCBI Taxonomy" id="4874"/>
    <lineage>
        <taxon>Eukaryota</taxon>
        <taxon>Fungi</taxon>
        <taxon>Fungi incertae sedis</taxon>
        <taxon>Mucoromycota</taxon>
        <taxon>Glomeromycotina</taxon>
        <taxon>Glomeromycetes</taxon>
        <taxon>Diversisporales</taxon>
        <taxon>Gigasporaceae</taxon>
        <taxon>Gigaspora</taxon>
    </lineage>
</organism>
<dbReference type="GO" id="GO:0004519">
    <property type="term" value="F:endonuclease activity"/>
    <property type="evidence" value="ECO:0007669"/>
    <property type="project" value="UniProtKB-KW"/>
</dbReference>
<evidence type="ECO:0000313" key="2">
    <source>
        <dbReference type="EMBL" id="KAF0501960.1"/>
    </source>
</evidence>
<accession>A0A8H4AJE6</accession>
<gene>
    <name evidence="2" type="ORF">F8M41_019850</name>
</gene>
<keyword evidence="2" id="KW-0378">Hydrolase</keyword>
<evidence type="ECO:0000313" key="3">
    <source>
        <dbReference type="Proteomes" id="UP000439903"/>
    </source>
</evidence>